<name>A0ABR2K3Q8_9EUKA</name>
<dbReference type="Proteomes" id="UP001470230">
    <property type="component" value="Unassembled WGS sequence"/>
</dbReference>
<dbReference type="InterPro" id="IPR027040">
    <property type="entry name" value="PSMD4"/>
</dbReference>
<proteinExistence type="predicted"/>
<dbReference type="SUPFAM" id="SSF53300">
    <property type="entry name" value="vWA-like"/>
    <property type="match status" value="1"/>
</dbReference>
<sequence>MILIYEQLCPQKVLPMNNCITGKALVILIDNSPNSIDGDFYPNRLEAQKIAIERLSTYLFSICSYSQVALLTMSADEFGIRSSFTMSSSKINNVLRNIYSSSNLLNSECQNSLKKKLHESSDIFSDYPCSILLEKSLKTALIMIDHFHYSNNIDNNDISLTNSIPHIEKHILVFICSKHDIKSDQVIEDIKKEALSKETVINFVAFGPDVNEKELLRKLVESENSSTSNSQNSTNSSILNKSNVSNLNPANSPNSLNINSSKKKIVNNSNKRNKGELHNPSKALNNAINNFTSSASGEFIDIPFPTNEILSDIVLSSRIGTGNVKPQIPVKGLLKTNPDLFEAVYEMLGTYKRQAKNEIDPNIEHQIQVLENCSSSSKTPQRSIVKMQKAMNYPNSTILPLSNNNPLISDANKIDNDNSNTQSSNSSNDKTKEDNNNDIN</sequence>
<dbReference type="PANTHER" id="PTHR10223">
    <property type="entry name" value="26S PROTEASOME NON-ATPASE REGULATORY SUBUNIT 4"/>
    <property type="match status" value="1"/>
</dbReference>
<evidence type="ECO:0000313" key="3">
    <source>
        <dbReference type="Proteomes" id="UP001470230"/>
    </source>
</evidence>
<feature type="region of interest" description="Disordered" evidence="1">
    <location>
        <begin position="396"/>
        <end position="440"/>
    </location>
</feature>
<feature type="compositionally biased region" description="Low complexity" evidence="1">
    <location>
        <begin position="222"/>
        <end position="270"/>
    </location>
</feature>
<feature type="compositionally biased region" description="Polar residues" evidence="1">
    <location>
        <begin position="396"/>
        <end position="407"/>
    </location>
</feature>
<evidence type="ECO:0000313" key="2">
    <source>
        <dbReference type="EMBL" id="KAK8885493.1"/>
    </source>
</evidence>
<accession>A0ABR2K3Q8</accession>
<dbReference type="EMBL" id="JAPFFF010000007">
    <property type="protein sequence ID" value="KAK8885493.1"/>
    <property type="molecule type" value="Genomic_DNA"/>
</dbReference>
<reference evidence="2 3" key="1">
    <citation type="submission" date="2024-04" db="EMBL/GenBank/DDBJ databases">
        <title>Tritrichomonas musculus Genome.</title>
        <authorList>
            <person name="Alves-Ferreira E."/>
            <person name="Grigg M."/>
            <person name="Lorenzi H."/>
            <person name="Galac M."/>
        </authorList>
    </citation>
    <scope>NUCLEOTIDE SEQUENCE [LARGE SCALE GENOMIC DNA]</scope>
    <source>
        <strain evidence="2 3">EAF2021</strain>
    </source>
</reference>
<keyword evidence="2" id="KW-0647">Proteasome</keyword>
<comment type="caution">
    <text evidence="2">The sequence shown here is derived from an EMBL/GenBank/DDBJ whole genome shotgun (WGS) entry which is preliminary data.</text>
</comment>
<feature type="region of interest" description="Disordered" evidence="1">
    <location>
        <begin position="221"/>
        <end position="281"/>
    </location>
</feature>
<organism evidence="2 3">
    <name type="scientific">Tritrichomonas musculus</name>
    <dbReference type="NCBI Taxonomy" id="1915356"/>
    <lineage>
        <taxon>Eukaryota</taxon>
        <taxon>Metamonada</taxon>
        <taxon>Parabasalia</taxon>
        <taxon>Tritrichomonadida</taxon>
        <taxon>Tritrichomonadidae</taxon>
        <taxon>Tritrichomonas</taxon>
    </lineage>
</organism>
<protein>
    <submittedName>
        <fullName evidence="2">26S proteasome non-ATPase regulatory subunit 4</fullName>
    </submittedName>
</protein>
<feature type="compositionally biased region" description="Basic and acidic residues" evidence="1">
    <location>
        <begin position="429"/>
        <end position="440"/>
    </location>
</feature>
<evidence type="ECO:0000256" key="1">
    <source>
        <dbReference type="SAM" id="MobiDB-lite"/>
    </source>
</evidence>
<dbReference type="Gene3D" id="3.40.50.410">
    <property type="entry name" value="von Willebrand factor, type A domain"/>
    <property type="match status" value="1"/>
</dbReference>
<dbReference type="PANTHER" id="PTHR10223:SF0">
    <property type="entry name" value="26S PROTEASOME NON-ATPASE REGULATORY SUBUNIT 4"/>
    <property type="match status" value="1"/>
</dbReference>
<dbReference type="InterPro" id="IPR036465">
    <property type="entry name" value="vWFA_dom_sf"/>
</dbReference>
<feature type="compositionally biased region" description="Low complexity" evidence="1">
    <location>
        <begin position="417"/>
        <end position="428"/>
    </location>
</feature>
<keyword evidence="3" id="KW-1185">Reference proteome</keyword>
<gene>
    <name evidence="2" type="ORF">M9Y10_040942</name>
</gene>
<dbReference type="GO" id="GO:0000502">
    <property type="term" value="C:proteasome complex"/>
    <property type="evidence" value="ECO:0007669"/>
    <property type="project" value="UniProtKB-KW"/>
</dbReference>